<dbReference type="Gene3D" id="1.25.40.10">
    <property type="entry name" value="Tetratricopeptide repeat domain"/>
    <property type="match status" value="1"/>
</dbReference>
<evidence type="ECO:0000256" key="1">
    <source>
        <dbReference type="SAM" id="MobiDB-lite"/>
    </source>
</evidence>
<keyword evidence="4" id="KW-1185">Reference proteome</keyword>
<evidence type="ECO:0000313" key="3">
    <source>
        <dbReference type="EMBL" id="GGN51681.1"/>
    </source>
</evidence>
<proteinExistence type="predicted"/>
<organism evidence="3 4">
    <name type="scientific">Streptomyces kronopolitis</name>
    <dbReference type="NCBI Taxonomy" id="1612435"/>
    <lineage>
        <taxon>Bacteria</taxon>
        <taxon>Bacillati</taxon>
        <taxon>Actinomycetota</taxon>
        <taxon>Actinomycetes</taxon>
        <taxon>Kitasatosporales</taxon>
        <taxon>Streptomycetaceae</taxon>
        <taxon>Streptomyces</taxon>
    </lineage>
</organism>
<dbReference type="Pfam" id="PF00196">
    <property type="entry name" value="GerE"/>
    <property type="match status" value="1"/>
</dbReference>
<dbReference type="Pfam" id="PF25872">
    <property type="entry name" value="HTH_77"/>
    <property type="match status" value="1"/>
</dbReference>
<evidence type="ECO:0000313" key="4">
    <source>
        <dbReference type="Proteomes" id="UP000600080"/>
    </source>
</evidence>
<dbReference type="PROSITE" id="PS50043">
    <property type="entry name" value="HTH_LUXR_2"/>
    <property type="match status" value="1"/>
</dbReference>
<dbReference type="Pfam" id="PF13481">
    <property type="entry name" value="AAA_25"/>
    <property type="match status" value="1"/>
</dbReference>
<dbReference type="InterPro" id="IPR058852">
    <property type="entry name" value="HTH_77"/>
</dbReference>
<protein>
    <submittedName>
        <fullName evidence="3">LuxR family transcriptional regulator</fullName>
    </submittedName>
</protein>
<dbReference type="PRINTS" id="PR00038">
    <property type="entry name" value="HTHLUXR"/>
</dbReference>
<dbReference type="InterPro" id="IPR011990">
    <property type="entry name" value="TPR-like_helical_dom_sf"/>
</dbReference>
<dbReference type="SUPFAM" id="SSF46894">
    <property type="entry name" value="C-terminal effector domain of the bipartite response regulators"/>
    <property type="match status" value="1"/>
</dbReference>
<dbReference type="Gene3D" id="1.10.10.10">
    <property type="entry name" value="Winged helix-like DNA-binding domain superfamily/Winged helix DNA-binding domain"/>
    <property type="match status" value="1"/>
</dbReference>
<dbReference type="Proteomes" id="UP000600080">
    <property type="component" value="Unassembled WGS sequence"/>
</dbReference>
<feature type="domain" description="HTH luxR-type" evidence="2">
    <location>
        <begin position="700"/>
        <end position="765"/>
    </location>
</feature>
<dbReference type="SUPFAM" id="SSF48452">
    <property type="entry name" value="TPR-like"/>
    <property type="match status" value="1"/>
</dbReference>
<dbReference type="Gene3D" id="3.40.50.300">
    <property type="entry name" value="P-loop containing nucleotide triphosphate hydrolases"/>
    <property type="match status" value="1"/>
</dbReference>
<comment type="caution">
    <text evidence="3">The sequence shown here is derived from an EMBL/GenBank/DDBJ whole genome shotgun (WGS) entry which is preliminary data.</text>
</comment>
<dbReference type="InterPro" id="IPR000792">
    <property type="entry name" value="Tscrpt_reg_LuxR_C"/>
</dbReference>
<reference evidence="4" key="1">
    <citation type="journal article" date="2019" name="Int. J. Syst. Evol. Microbiol.">
        <title>The Global Catalogue of Microorganisms (GCM) 10K type strain sequencing project: providing services to taxonomists for standard genome sequencing and annotation.</title>
        <authorList>
            <consortium name="The Broad Institute Genomics Platform"/>
            <consortium name="The Broad Institute Genome Sequencing Center for Infectious Disease"/>
            <person name="Wu L."/>
            <person name="Ma J."/>
        </authorList>
    </citation>
    <scope>NUCLEOTIDE SEQUENCE [LARGE SCALE GENOMIC DNA]</scope>
    <source>
        <strain evidence="4">CGMCC 4.7323</strain>
    </source>
</reference>
<name>A0ABQ2JPJ3_9ACTN</name>
<dbReference type="InterPro" id="IPR036388">
    <property type="entry name" value="WH-like_DNA-bd_sf"/>
</dbReference>
<dbReference type="RefSeq" id="WP_189100291.1">
    <property type="nucleotide sequence ID" value="NZ_BMND01000018.1"/>
</dbReference>
<dbReference type="SUPFAM" id="SSF52540">
    <property type="entry name" value="P-loop containing nucleoside triphosphate hydrolases"/>
    <property type="match status" value="1"/>
</dbReference>
<dbReference type="PANTHER" id="PTHR47691:SF3">
    <property type="entry name" value="HTH-TYPE TRANSCRIPTIONAL REGULATOR RV0890C-RELATED"/>
    <property type="match status" value="1"/>
</dbReference>
<gene>
    <name evidence="3" type="ORF">GCM10012285_42040</name>
</gene>
<dbReference type="InterPro" id="IPR016032">
    <property type="entry name" value="Sig_transdc_resp-reg_C-effctor"/>
</dbReference>
<dbReference type="CDD" id="cd06170">
    <property type="entry name" value="LuxR_C_like"/>
    <property type="match status" value="1"/>
</dbReference>
<dbReference type="PRINTS" id="PR00364">
    <property type="entry name" value="DISEASERSIST"/>
</dbReference>
<evidence type="ECO:0000259" key="2">
    <source>
        <dbReference type="PROSITE" id="PS50043"/>
    </source>
</evidence>
<sequence>MGGHVREAGTLPAELTRFIGRRRELSDARALLSRGRLVTLTGPGGIGKTRLALRLAADVRRSFPGGVWLVELASLTDGDQVAQTVAARLRVGREALSDPLPRLVEHLAGRRMLLVLDNCEHVLDGCAQLVATLLAHSPELVVLATSRQALAVGGEHVFPVPPMTLSGPEGSAEHSEAVALFADRAAAVRPDYTLTAQNAAAAGEMCRRLDGVPLAIELAAARMRVLSAPQILSRLDDRFRLLDTGPRTAPPRQRALRAAIDWSHDLCTHQERLLWARLSVLSGGFDLEAAEQVCSGAGIDREDVLALIAGLVDKSVLTCEEQGTRMRYGLLESLRHYGREQLAASGEETALRERHRDHYHRMAAQAETAWFGPDQLAWFTRLRLEHANFQAALAFTTAEPGQAETAMSLATSLWSHPLGYGSFHEGRRWLGAALALDDGPGPLRARALFVDGLVAVLQGDIRAAHARLEEYRSMAEVLGVQRELARGAVHLDGLLALFQADFPRAITLLDEACTLHLAAGDAGSAAVAACMLTSACVNVDDPQATHYAERFLALCEEHGAAWSRTHALWALGLDHYRRGLYPRAGTLVRRALRDKPLSYDQCGVAQCLEVLGWCAAAAGLLERAATLLGAADAAWQVAGSTLTGLGHLQTGHQKFEARLRKDMDAAAFEAATRSGRALTLEQAVAYALDDSAAPTPPPPAQDASAPLTRREREVAALVAEGMTNKDIAARLTISRRTAEGHVDRILTKMGFTSRTQIAAWSATHRP</sequence>
<feature type="region of interest" description="Disordered" evidence="1">
    <location>
        <begin position="690"/>
        <end position="709"/>
    </location>
</feature>
<dbReference type="InterPro" id="IPR027417">
    <property type="entry name" value="P-loop_NTPase"/>
</dbReference>
<dbReference type="GeneID" id="301552658"/>
<accession>A0ABQ2JPJ3</accession>
<dbReference type="PANTHER" id="PTHR47691">
    <property type="entry name" value="REGULATOR-RELATED"/>
    <property type="match status" value="1"/>
</dbReference>
<dbReference type="SMART" id="SM00421">
    <property type="entry name" value="HTH_LUXR"/>
    <property type="match status" value="1"/>
</dbReference>
<dbReference type="EMBL" id="BMND01000018">
    <property type="protein sequence ID" value="GGN51681.1"/>
    <property type="molecule type" value="Genomic_DNA"/>
</dbReference>